<feature type="compositionally biased region" description="Polar residues" evidence="2">
    <location>
        <begin position="348"/>
        <end position="358"/>
    </location>
</feature>
<feature type="compositionally biased region" description="Basic and acidic residues" evidence="2">
    <location>
        <begin position="367"/>
        <end position="392"/>
    </location>
</feature>
<feature type="coiled-coil region" evidence="1">
    <location>
        <begin position="94"/>
        <end position="121"/>
    </location>
</feature>
<keyword evidence="4" id="KW-1185">Reference proteome</keyword>
<feature type="region of interest" description="Disordered" evidence="2">
    <location>
        <begin position="305"/>
        <end position="392"/>
    </location>
</feature>
<dbReference type="Proteomes" id="UP001295684">
    <property type="component" value="Unassembled WGS sequence"/>
</dbReference>
<evidence type="ECO:0000313" key="4">
    <source>
        <dbReference type="Proteomes" id="UP001295684"/>
    </source>
</evidence>
<keyword evidence="1" id="KW-0175">Coiled coil</keyword>
<accession>A0AAD1XGF2</accession>
<dbReference type="EMBL" id="CAMPGE010013060">
    <property type="protein sequence ID" value="CAI2371803.1"/>
    <property type="molecule type" value="Genomic_DNA"/>
</dbReference>
<feature type="compositionally biased region" description="Acidic residues" evidence="2">
    <location>
        <begin position="312"/>
        <end position="329"/>
    </location>
</feature>
<evidence type="ECO:0000256" key="1">
    <source>
        <dbReference type="SAM" id="Coils"/>
    </source>
</evidence>
<protein>
    <submittedName>
        <fullName evidence="3">Uncharacterized protein</fullName>
    </submittedName>
</protein>
<feature type="coiled-coil region" evidence="1">
    <location>
        <begin position="167"/>
        <end position="201"/>
    </location>
</feature>
<evidence type="ECO:0000313" key="3">
    <source>
        <dbReference type="EMBL" id="CAI2371803.1"/>
    </source>
</evidence>
<evidence type="ECO:0000256" key="2">
    <source>
        <dbReference type="SAM" id="MobiDB-lite"/>
    </source>
</evidence>
<proteinExistence type="predicted"/>
<reference evidence="3" key="1">
    <citation type="submission" date="2023-07" db="EMBL/GenBank/DDBJ databases">
        <authorList>
            <consortium name="AG Swart"/>
            <person name="Singh M."/>
            <person name="Singh A."/>
            <person name="Seah K."/>
            <person name="Emmerich C."/>
        </authorList>
    </citation>
    <scope>NUCLEOTIDE SEQUENCE</scope>
    <source>
        <strain evidence="3">DP1</strain>
    </source>
</reference>
<comment type="caution">
    <text evidence="3">The sequence shown here is derived from an EMBL/GenBank/DDBJ whole genome shotgun (WGS) entry which is preliminary data.</text>
</comment>
<gene>
    <name evidence="3" type="ORF">ECRASSUSDP1_LOCUS13128</name>
</gene>
<organism evidence="3 4">
    <name type="scientific">Euplotes crassus</name>
    <dbReference type="NCBI Taxonomy" id="5936"/>
    <lineage>
        <taxon>Eukaryota</taxon>
        <taxon>Sar</taxon>
        <taxon>Alveolata</taxon>
        <taxon>Ciliophora</taxon>
        <taxon>Intramacronucleata</taxon>
        <taxon>Spirotrichea</taxon>
        <taxon>Hypotrichia</taxon>
        <taxon>Euplotida</taxon>
        <taxon>Euplotidae</taxon>
        <taxon>Moneuplotes</taxon>
    </lineage>
</organism>
<name>A0AAD1XGF2_EUPCR</name>
<sequence>MSEEDSLMDCSFFNDKGNLIIAESTNLADFLKECASHCSGAKQDCFKLAQDVEQFYKDQTSSIKKLVDKVGTIQEALSSATVESFYNIMVNEVKNDNQKQIDGLHTKIKKLEKEKTDYAESTSKVIEQLTLLSVQKDDQLQTMTSDMSTLNQSFSVAADDLLSGKKNKKASKKEKKLQKQIDDMDSKIIDLQKQLRDCTSEVNYYKRKEAKWAESEQDFIKRIYILEEFVIRSHSVINRRAARHMKTLKKSMNLDMKIFDTLMQKQEWSLKLEENKKQLTNSIKELEEFSKSLGGLDNVEIEHLKSKINEDTKEEQEEQDKDDNEEPEEAYGGRSMSLCSPDALTRGESATYTLNNTLDLGEPYNLRPDKRRSDSPAHSENPEFEDYLKRLG</sequence>
<dbReference type="AlphaFoldDB" id="A0AAD1XGF2"/>